<accession>B8HRM6</accession>
<dbReference type="AlphaFoldDB" id="B8HRM6"/>
<dbReference type="HOGENOM" id="CLU_3364529_0_0_3"/>
<name>B8HRM6_CYAP4</name>
<gene>
    <name evidence="1" type="ordered locus">Cyan7425_3572</name>
</gene>
<evidence type="ECO:0000313" key="1">
    <source>
        <dbReference type="EMBL" id="ACL45893.1"/>
    </source>
</evidence>
<dbReference type="KEGG" id="cyn:Cyan7425_3572"/>
<reference evidence="1" key="1">
    <citation type="submission" date="2009-01" db="EMBL/GenBank/DDBJ databases">
        <title>Complete sequence of chromosome Cyanothece sp. PCC 7425.</title>
        <authorList>
            <consortium name="US DOE Joint Genome Institute"/>
            <person name="Lucas S."/>
            <person name="Copeland A."/>
            <person name="Lapidus A."/>
            <person name="Glavina del Rio T."/>
            <person name="Dalin E."/>
            <person name="Tice H."/>
            <person name="Bruce D."/>
            <person name="Goodwin L."/>
            <person name="Pitluck S."/>
            <person name="Sims D."/>
            <person name="Meineke L."/>
            <person name="Brettin T."/>
            <person name="Detter J.C."/>
            <person name="Han C."/>
            <person name="Larimer F."/>
            <person name="Land M."/>
            <person name="Hauser L."/>
            <person name="Kyrpides N."/>
            <person name="Ovchinnikova G."/>
            <person name="Liberton M."/>
            <person name="Stoeckel J."/>
            <person name="Banerjee A."/>
            <person name="Singh A."/>
            <person name="Page L."/>
            <person name="Sato H."/>
            <person name="Zhao L."/>
            <person name="Sherman L."/>
            <person name="Pakrasi H."/>
            <person name="Richardson P."/>
        </authorList>
    </citation>
    <scope>NUCLEOTIDE SEQUENCE</scope>
    <source>
        <strain evidence="1">PCC 7425</strain>
    </source>
</reference>
<organism evidence="1">
    <name type="scientific">Cyanothece sp. (strain PCC 7425 / ATCC 29141)</name>
    <dbReference type="NCBI Taxonomy" id="395961"/>
    <lineage>
        <taxon>Bacteria</taxon>
        <taxon>Bacillati</taxon>
        <taxon>Cyanobacteriota</taxon>
        <taxon>Cyanophyceae</taxon>
        <taxon>Gomontiellales</taxon>
        <taxon>Cyanothecaceae</taxon>
        <taxon>Cyanothece</taxon>
    </lineage>
</organism>
<proteinExistence type="predicted"/>
<sequence>MAVSSNPPPPKKLLDQVRDVLPLKHFASRTKQIYV</sequence>
<protein>
    <submittedName>
        <fullName evidence="1">Uncharacterized protein</fullName>
    </submittedName>
</protein>
<dbReference type="EMBL" id="CP001344">
    <property type="protein sequence ID" value="ACL45893.1"/>
    <property type="molecule type" value="Genomic_DNA"/>
</dbReference>